<evidence type="ECO:0000313" key="2">
    <source>
        <dbReference type="Proteomes" id="UP001177021"/>
    </source>
</evidence>
<name>A0ACB0IQH7_TRIPR</name>
<sequence length="1492" mass="170402">MSMANYGDQSRGFTYDVFLSFRGEDTRHKFIGYLRDALWQRGINAFFDDKNLRIGEDISPALLKAIEESKISVIVFSENYASSRWCLGELVKIIECTKRNSNQIAFPIFYHVDPSDVRNQRNSYEEAMVAHQNRFGKDSENLKAWKAALSEAADLKGHHIHTGFEIDHIKEIVEKVHAKIAPKPLLVGENPVGLDQHIEEVKSLLDMKPNDDTISMLGICGLGGIGKTELAKALYNKIVHQFEAASFLANVREKSNKINGPEDLQKTLLSEMFEQPETELGSTSKGVYEIKHKLGKKKVLLVLDDVDEMEQLENLAGGNDWFGPGSRIIITTRDKGLLIGTHSFVVQKIYEMTKLNDQHSLELFCRKAFGKSHPKTGYEAISSRAVGYAKGLPLALKVIGSNLATRKNLKAWEHALKDYERIPRKGMQDVLKVSYDVLEPYAQSVFLDIACFFKGKRIEYVEEILDEFSAASNIEELVNKSLLIVEHGYLNMHDLIQDMGREIVRQESPNPAKRSRLWFHQDVIDVLSANDSGSDAIQGIMLDPSQPIKVVDWNGAGFEKMNCLRILIVRKTKFSSEPKHLSNHLRLLDWELYPSKSFPAKFYPRNIIILNLPYSRLTMEEPFKQFSYLTVMDFSHNQCITTMPNVSNVESLRELRLDDCKNLTTVHESIGFLKHLVHLSVSGCTKLENFLQRMFLPSLEVLDLNFCLKLEHFPDIVDEMNKPLKIHLMHTSIKKLPNSIGNLIGLVSIDMQYSENLEYLPSSLFTLPNVVAFKFGGCSKLGESFRRFLHGSASEATVWLTLKTIHFENSGLSDEDIQAILTCYPKLEELIASDNNLVSLPACIKESAHLTNLDVSSCNMLQKIPESTNLRILNVHGCVNLEHISELPCTIKKIDARYCFNFSSKTSDMLWDQVKKERHGLEIVMPRTKVPEWFDYRCKGGVPCLWVHGNFPNVAVALVFRGVVGKETEIGQQLVELNLVINGQYVPRKGYYDFKVERNHVLVCDLRLLFNDEEWLSLNALFLEHEWNQVQVPYEASLGVTLSEWGVFVYKPRTINLKEQVQFICPDSTRYSNIANIIVPPKNPMKMMMEKLAYDEMLKEIWAENIDNFVYCVLASMDCFLVDNLVESMNMENQIADKLQDPKKKYRDFLTMVDCAFKGNPLDENYNLEWMLSTINKSYDDKVKDEPPTPNLNHKDELLQRMNYLEELKFKLWVKQFLATSYLLLSQRPDYQDRFTLGIRGLRPEKEQHKDEIVKPPMDAYVGETSTSSHKKSLKAQVQEILMKIFLFGMSAGKWVILLLLRSVVQMKIYVEGIFNELREAHLSFPTLDSSKTTTNGYRPTSTTMFWGPDCGSSTRRWRGAPYLSSLRGGKGKPTISSSYRIRCRSLWSTSHTCYYTCQSPMNLCMSQETRHVSICLISSGARIQRNLWCGTLPKMYMYGSTGCMRSTCYNLRVERPAGIVQQEHFSGILRTRASPMSISATSPNYSIRFLG</sequence>
<dbReference type="EMBL" id="CASHSV030000002">
    <property type="protein sequence ID" value="CAJ2634183.1"/>
    <property type="molecule type" value="Genomic_DNA"/>
</dbReference>
<gene>
    <name evidence="1" type="ORF">MILVUS5_LOCUS5155</name>
</gene>
<organism evidence="1 2">
    <name type="scientific">Trifolium pratense</name>
    <name type="common">Red clover</name>
    <dbReference type="NCBI Taxonomy" id="57577"/>
    <lineage>
        <taxon>Eukaryota</taxon>
        <taxon>Viridiplantae</taxon>
        <taxon>Streptophyta</taxon>
        <taxon>Embryophyta</taxon>
        <taxon>Tracheophyta</taxon>
        <taxon>Spermatophyta</taxon>
        <taxon>Magnoliopsida</taxon>
        <taxon>eudicotyledons</taxon>
        <taxon>Gunneridae</taxon>
        <taxon>Pentapetalae</taxon>
        <taxon>rosids</taxon>
        <taxon>fabids</taxon>
        <taxon>Fabales</taxon>
        <taxon>Fabaceae</taxon>
        <taxon>Papilionoideae</taxon>
        <taxon>50 kb inversion clade</taxon>
        <taxon>NPAAA clade</taxon>
        <taxon>Hologalegina</taxon>
        <taxon>IRL clade</taxon>
        <taxon>Trifolieae</taxon>
        <taxon>Trifolium</taxon>
    </lineage>
</organism>
<keyword evidence="2" id="KW-1185">Reference proteome</keyword>
<accession>A0ACB0IQH7</accession>
<proteinExistence type="predicted"/>
<protein>
    <submittedName>
        <fullName evidence="1">Uncharacterized protein</fullName>
    </submittedName>
</protein>
<dbReference type="Proteomes" id="UP001177021">
    <property type="component" value="Unassembled WGS sequence"/>
</dbReference>
<comment type="caution">
    <text evidence="1">The sequence shown here is derived from an EMBL/GenBank/DDBJ whole genome shotgun (WGS) entry which is preliminary data.</text>
</comment>
<evidence type="ECO:0000313" key="1">
    <source>
        <dbReference type="EMBL" id="CAJ2634183.1"/>
    </source>
</evidence>
<reference evidence="1" key="1">
    <citation type="submission" date="2023-10" db="EMBL/GenBank/DDBJ databases">
        <authorList>
            <person name="Rodriguez Cubillos JULIANA M."/>
            <person name="De Vega J."/>
        </authorList>
    </citation>
    <scope>NUCLEOTIDE SEQUENCE</scope>
</reference>